<reference evidence="1 2" key="1">
    <citation type="submission" date="2018-02" db="EMBL/GenBank/DDBJ databases">
        <authorList>
            <person name="Cohen D.B."/>
            <person name="Kent A.D."/>
        </authorList>
    </citation>
    <scope>NUCLEOTIDE SEQUENCE [LARGE SCALE GENOMIC DNA]</scope>
    <source>
        <strain evidence="1">1</strain>
    </source>
</reference>
<sequence length="142" mass="15371">MTDKYHLEMIESATGELTADEQGLLVMLPIELRDAFVLLATHDRADDAARHLALALGRLNQARTGSSLHLLTPARRLQFLLTLTGYLHRLPEGWHRQALTTLGAAAVARTPVEARGRLRNTEAAVVRGVGELAQSVTTSAAA</sequence>
<protein>
    <submittedName>
        <fullName evidence="1">Uncharacterized protein</fullName>
    </submittedName>
</protein>
<dbReference type="EMBL" id="LT985188">
    <property type="protein sequence ID" value="SPD87339.1"/>
    <property type="molecule type" value="Genomic_DNA"/>
</dbReference>
<evidence type="ECO:0000313" key="1">
    <source>
        <dbReference type="EMBL" id="SPD87339.1"/>
    </source>
</evidence>
<evidence type="ECO:0000313" key="2">
    <source>
        <dbReference type="Proteomes" id="UP000238164"/>
    </source>
</evidence>
<dbReference type="Proteomes" id="UP000238164">
    <property type="component" value="Chromosome 1"/>
</dbReference>
<name>A0A2N9JIU9_9ACTN</name>
<keyword evidence="2" id="KW-1185">Reference proteome</keyword>
<dbReference type="KEGG" id="mgg:MPLG2_2309"/>
<gene>
    <name evidence="1" type="ORF">MPLG2_2309</name>
</gene>
<proteinExistence type="predicted"/>
<accession>A0A2N9JIU9</accession>
<dbReference type="RefSeq" id="WP_158681054.1">
    <property type="nucleotide sequence ID" value="NZ_BAAAGO010000004.1"/>
</dbReference>
<dbReference type="AlphaFoldDB" id="A0A2N9JIU9"/>
<organism evidence="1 2">
    <name type="scientific">Micropruina glycogenica</name>
    <dbReference type="NCBI Taxonomy" id="75385"/>
    <lineage>
        <taxon>Bacteria</taxon>
        <taxon>Bacillati</taxon>
        <taxon>Actinomycetota</taxon>
        <taxon>Actinomycetes</taxon>
        <taxon>Propionibacteriales</taxon>
        <taxon>Nocardioidaceae</taxon>
        <taxon>Micropruina</taxon>
    </lineage>
</organism>